<dbReference type="EnsemblPlants" id="evm.model.05.1514">
    <property type="protein sequence ID" value="cds.evm.model.05.1514"/>
    <property type="gene ID" value="evm.TU.05.1514"/>
</dbReference>
<dbReference type="Proteomes" id="UP000596661">
    <property type="component" value="Chromosome 5"/>
</dbReference>
<keyword evidence="3" id="KW-1185">Reference proteome</keyword>
<dbReference type="PANTHER" id="PTHR37984">
    <property type="entry name" value="PROTEIN CBG26694"/>
    <property type="match status" value="1"/>
</dbReference>
<dbReference type="Gene3D" id="3.30.70.270">
    <property type="match status" value="2"/>
</dbReference>
<evidence type="ECO:0000313" key="3">
    <source>
        <dbReference type="Proteomes" id="UP000596661"/>
    </source>
</evidence>
<sequence length="197" mass="22418">MPFKLKNARANYQRMVNKMFSQQLGLTMEAYIDDMLVKSNDGSDHVHHLRECFQILLVHSMRLNPAKCAFAVSSGKFLGHLVTRRGVEVNPDQIEAFQAIGQPRTVKDIQKLTGKIAALSRFISKLYDKSLPFYDLHRGNCKFNWDEKCQLALEALKMYLTTPPILSKQEPGKTLLLYLSLSRYAANSVLVREQGKA</sequence>
<dbReference type="InterPro" id="IPR043128">
    <property type="entry name" value="Rev_trsase/Diguanyl_cyclase"/>
</dbReference>
<reference evidence="2" key="1">
    <citation type="submission" date="2018-11" db="EMBL/GenBank/DDBJ databases">
        <authorList>
            <person name="Grassa J C."/>
        </authorList>
    </citation>
    <scope>NUCLEOTIDE SEQUENCE [LARGE SCALE GENOMIC DNA]</scope>
</reference>
<dbReference type="CDD" id="cd01647">
    <property type="entry name" value="RT_LTR"/>
    <property type="match status" value="1"/>
</dbReference>
<accession>A0A803PLM4</accession>
<organism evidence="2 3">
    <name type="scientific">Cannabis sativa</name>
    <name type="common">Hemp</name>
    <name type="synonym">Marijuana</name>
    <dbReference type="NCBI Taxonomy" id="3483"/>
    <lineage>
        <taxon>Eukaryota</taxon>
        <taxon>Viridiplantae</taxon>
        <taxon>Streptophyta</taxon>
        <taxon>Embryophyta</taxon>
        <taxon>Tracheophyta</taxon>
        <taxon>Spermatophyta</taxon>
        <taxon>Magnoliopsida</taxon>
        <taxon>eudicotyledons</taxon>
        <taxon>Gunneridae</taxon>
        <taxon>Pentapetalae</taxon>
        <taxon>rosids</taxon>
        <taxon>fabids</taxon>
        <taxon>Rosales</taxon>
        <taxon>Cannabaceae</taxon>
        <taxon>Cannabis</taxon>
    </lineage>
</organism>
<dbReference type="PANTHER" id="PTHR37984:SF5">
    <property type="entry name" value="PROTEIN NYNRIN-LIKE"/>
    <property type="match status" value="1"/>
</dbReference>
<dbReference type="InterPro" id="IPR000477">
    <property type="entry name" value="RT_dom"/>
</dbReference>
<dbReference type="SUPFAM" id="SSF56672">
    <property type="entry name" value="DNA/RNA polymerases"/>
    <property type="match status" value="1"/>
</dbReference>
<reference evidence="2" key="2">
    <citation type="submission" date="2021-03" db="UniProtKB">
        <authorList>
            <consortium name="EnsemblPlants"/>
        </authorList>
    </citation>
    <scope>IDENTIFICATION</scope>
</reference>
<dbReference type="Pfam" id="PF00078">
    <property type="entry name" value="RVT_1"/>
    <property type="match status" value="1"/>
</dbReference>
<dbReference type="EMBL" id="UZAU01000542">
    <property type="status" value="NOT_ANNOTATED_CDS"/>
    <property type="molecule type" value="Genomic_DNA"/>
</dbReference>
<feature type="domain" description="Reverse transcriptase" evidence="1">
    <location>
        <begin position="1"/>
        <end position="80"/>
    </location>
</feature>
<dbReference type="AlphaFoldDB" id="A0A803PLM4"/>
<dbReference type="Gramene" id="evm.model.05.1514">
    <property type="protein sequence ID" value="cds.evm.model.05.1514"/>
    <property type="gene ID" value="evm.TU.05.1514"/>
</dbReference>
<evidence type="ECO:0000313" key="2">
    <source>
        <dbReference type="EnsemblPlants" id="cds.evm.model.05.1514"/>
    </source>
</evidence>
<dbReference type="OMA" id="ISKLIMV"/>
<name>A0A803PLM4_CANSA</name>
<evidence type="ECO:0000259" key="1">
    <source>
        <dbReference type="Pfam" id="PF00078"/>
    </source>
</evidence>
<dbReference type="InterPro" id="IPR050951">
    <property type="entry name" value="Retrovirus_Pol_polyprotein"/>
</dbReference>
<proteinExistence type="predicted"/>
<protein>
    <recommendedName>
        <fullName evidence="1">Reverse transcriptase domain-containing protein</fullName>
    </recommendedName>
</protein>
<dbReference type="InterPro" id="IPR043502">
    <property type="entry name" value="DNA/RNA_pol_sf"/>
</dbReference>